<dbReference type="GO" id="GO:0006271">
    <property type="term" value="P:DNA strand elongation involved in DNA replication"/>
    <property type="evidence" value="ECO:0007669"/>
    <property type="project" value="UniProtKB-ARBA"/>
</dbReference>
<name>A0A9P8PGT5_9ASCO</name>
<dbReference type="InterPro" id="IPR003593">
    <property type="entry name" value="AAA+_ATPase"/>
</dbReference>
<dbReference type="PANTHER" id="PTHR11669:SF1">
    <property type="entry name" value="REPLICATION FACTOR C SUBUNIT 3"/>
    <property type="match status" value="1"/>
</dbReference>
<dbReference type="Gene3D" id="1.20.272.10">
    <property type="match status" value="1"/>
</dbReference>
<sequence>MSLWADKYRPKDLDDLDFHHENTRRLKAMAKTGEFPHILIYGPPGAGKKTRVLATLKQLYGSGVEKLKVDIKSFALPSGRKLEFNVISSPFHLEITPSDMGNNDRIVIQDLLKEIAQVESIDFSKIAHVAAYDEAKDKLIPKKRFKVVVINEAELLTRDAQAALRRTMEKYSANIRLILICNSTSNIIDPIKSRTLPIRIAAPKPAECSQVLDSILAKENHAKKVFPDSLEDRIPIFEKICIASNRNLRMCIMMMEAMYMNNDTIDVTTPALIPDWIEVIKGISVSICKDRSVSQLQQTRSALYELLSHSIPAKLILKRLTLSIWSSLIFLDLPSRSLIQRQIVSASSIFDERLSLGSKDIFHLEGFVTRVMVIIEKELIC</sequence>
<dbReference type="PANTHER" id="PTHR11669">
    <property type="entry name" value="REPLICATION FACTOR C / DNA POLYMERASE III GAMMA-TAU SUBUNIT"/>
    <property type="match status" value="1"/>
</dbReference>
<dbReference type="GO" id="GO:0006281">
    <property type="term" value="P:DNA repair"/>
    <property type="evidence" value="ECO:0007669"/>
    <property type="project" value="TreeGrafter"/>
</dbReference>
<dbReference type="CDD" id="cd00009">
    <property type="entry name" value="AAA"/>
    <property type="match status" value="1"/>
</dbReference>
<dbReference type="RefSeq" id="XP_046065093.1">
    <property type="nucleotide sequence ID" value="XM_046202442.1"/>
</dbReference>
<reference evidence="3" key="1">
    <citation type="journal article" date="2021" name="Open Biol.">
        <title>Shared evolutionary footprints suggest mitochondrial oxidative damage underlies multiple complex I losses in fungi.</title>
        <authorList>
            <person name="Schikora-Tamarit M.A."/>
            <person name="Marcet-Houben M."/>
            <person name="Nosek J."/>
            <person name="Gabaldon T."/>
        </authorList>
    </citation>
    <scope>NUCLEOTIDE SEQUENCE</scope>
    <source>
        <strain evidence="3">CBS6075</strain>
    </source>
</reference>
<accession>A0A9P8PGT5</accession>
<dbReference type="Gene3D" id="1.10.8.60">
    <property type="match status" value="1"/>
</dbReference>
<evidence type="ECO:0000313" key="3">
    <source>
        <dbReference type="EMBL" id="KAH3671978.1"/>
    </source>
</evidence>
<reference evidence="3" key="2">
    <citation type="submission" date="2021-01" db="EMBL/GenBank/DDBJ databases">
        <authorList>
            <person name="Schikora-Tamarit M.A."/>
        </authorList>
    </citation>
    <scope>NUCLEOTIDE SEQUENCE</scope>
    <source>
        <strain evidence="3">CBS6075</strain>
    </source>
</reference>
<dbReference type="Proteomes" id="UP000769157">
    <property type="component" value="Unassembled WGS sequence"/>
</dbReference>
<keyword evidence="1" id="KW-0235">DNA replication</keyword>
<feature type="domain" description="AAA+ ATPase" evidence="2">
    <location>
        <begin position="34"/>
        <end position="206"/>
    </location>
</feature>
<dbReference type="Pfam" id="PF13177">
    <property type="entry name" value="DNA_pol3_delta2"/>
    <property type="match status" value="1"/>
</dbReference>
<dbReference type="OrthoDB" id="761538at2759"/>
<dbReference type="FunFam" id="3.40.50.300:FF:000136">
    <property type="entry name" value="Replication factor C subunit 5"/>
    <property type="match status" value="1"/>
</dbReference>
<organism evidence="3 4">
    <name type="scientific">Ogataea philodendri</name>
    <dbReference type="NCBI Taxonomy" id="1378263"/>
    <lineage>
        <taxon>Eukaryota</taxon>
        <taxon>Fungi</taxon>
        <taxon>Dikarya</taxon>
        <taxon>Ascomycota</taxon>
        <taxon>Saccharomycotina</taxon>
        <taxon>Pichiomycetes</taxon>
        <taxon>Pichiales</taxon>
        <taxon>Pichiaceae</taxon>
        <taxon>Ogataea</taxon>
    </lineage>
</organism>
<dbReference type="GeneID" id="70232132"/>
<dbReference type="GO" id="GO:0031389">
    <property type="term" value="C:Rad17 RFC-like complex"/>
    <property type="evidence" value="ECO:0007669"/>
    <property type="project" value="TreeGrafter"/>
</dbReference>
<dbReference type="GO" id="GO:0003689">
    <property type="term" value="F:DNA clamp loader activity"/>
    <property type="evidence" value="ECO:0007669"/>
    <property type="project" value="TreeGrafter"/>
</dbReference>
<dbReference type="GO" id="GO:0031391">
    <property type="term" value="C:Elg1 RFC-like complex"/>
    <property type="evidence" value="ECO:0007669"/>
    <property type="project" value="TreeGrafter"/>
</dbReference>
<dbReference type="Gene3D" id="3.40.50.300">
    <property type="entry name" value="P-loop containing nucleotide triphosphate hydrolases"/>
    <property type="match status" value="1"/>
</dbReference>
<evidence type="ECO:0000259" key="2">
    <source>
        <dbReference type="SMART" id="SM00382"/>
    </source>
</evidence>
<dbReference type="GO" id="GO:0003677">
    <property type="term" value="F:DNA binding"/>
    <property type="evidence" value="ECO:0007669"/>
    <property type="project" value="InterPro"/>
</dbReference>
<proteinExistence type="predicted"/>
<comment type="caution">
    <text evidence="3">The sequence shown here is derived from an EMBL/GenBank/DDBJ whole genome shotgun (WGS) entry which is preliminary data.</text>
</comment>
<dbReference type="SMART" id="SM00382">
    <property type="entry name" value="AAA"/>
    <property type="match status" value="1"/>
</dbReference>
<dbReference type="GO" id="GO:0031390">
    <property type="term" value="C:Ctf18 RFC-like complex"/>
    <property type="evidence" value="ECO:0007669"/>
    <property type="project" value="TreeGrafter"/>
</dbReference>
<dbReference type="SUPFAM" id="SSF48019">
    <property type="entry name" value="post-AAA+ oligomerization domain-like"/>
    <property type="match status" value="1"/>
</dbReference>
<evidence type="ECO:0000313" key="4">
    <source>
        <dbReference type="Proteomes" id="UP000769157"/>
    </source>
</evidence>
<evidence type="ECO:0000256" key="1">
    <source>
        <dbReference type="ARBA" id="ARBA00022705"/>
    </source>
</evidence>
<dbReference type="Pfam" id="PF21960">
    <property type="entry name" value="RCF1-5-like_lid"/>
    <property type="match status" value="1"/>
</dbReference>
<gene>
    <name evidence="3" type="ORF">OGAPHI_000164</name>
</gene>
<dbReference type="GO" id="GO:0005663">
    <property type="term" value="C:DNA replication factor C complex"/>
    <property type="evidence" value="ECO:0007669"/>
    <property type="project" value="TreeGrafter"/>
</dbReference>
<dbReference type="InterPro" id="IPR050238">
    <property type="entry name" value="DNA_Rep/Repair_Clamp_Loader"/>
</dbReference>
<dbReference type="SUPFAM" id="SSF52540">
    <property type="entry name" value="P-loop containing nucleoside triphosphate hydrolases"/>
    <property type="match status" value="1"/>
</dbReference>
<dbReference type="Pfam" id="PF22534">
    <property type="entry name" value="RFC_C"/>
    <property type="match status" value="1"/>
</dbReference>
<keyword evidence="4" id="KW-1185">Reference proteome</keyword>
<dbReference type="AlphaFoldDB" id="A0A9P8PGT5"/>
<dbReference type="InterPro" id="IPR027417">
    <property type="entry name" value="P-loop_NTPase"/>
</dbReference>
<protein>
    <recommendedName>
        <fullName evidence="2">AAA+ ATPase domain-containing protein</fullName>
    </recommendedName>
</protein>
<dbReference type="EMBL" id="JAEUBE010000042">
    <property type="protein sequence ID" value="KAH3671978.1"/>
    <property type="molecule type" value="Genomic_DNA"/>
</dbReference>
<dbReference type="InterPro" id="IPR008921">
    <property type="entry name" value="DNA_pol3_clamp-load_cplx_C"/>
</dbReference>